<evidence type="ECO:0000256" key="4">
    <source>
        <dbReference type="ARBA" id="ARBA00023295"/>
    </source>
</evidence>
<evidence type="ECO:0000313" key="6">
    <source>
        <dbReference type="EMBL" id="ANW99981.1"/>
    </source>
</evidence>
<sequence length="1040" mass="119368">MKLNNEMQRYLFGASEIPFSKEWGSRIKSWMLELLNHFYIELGTIEFSGFTTTDFLSYEKASAGPFSPMPPGTRWGAKWEYGWFKGTVCLPDEAQGRRIVAKIDTGAESMVFVNGEIAGAIDHAHEDITLTRSGKPGQVYEIIVESYAGHGPRLENIGPTPPGRVAVPEPGKTQAVVGKSSFGIWDEDAFQLFIDVSTLYKVLISINSKSLRAQELFKALCDFTLIVDFEQPYEKRVQSFRECRERLKPLLQCVNGSTMPLMYIFGQSHLDLAWLWTVNETRRKAARTFSTQLALLDEYSDYKFFVTQPPLFAMLKELYPKLYERVLEKVRNGQIMPEGGMWVEADTNLPSGESLIRQFIYGKKFFREEFGIDSKLLWLPDTFGFSAALPQIAKGCGIKYFSTQKIVRNYYEGDPFPYNIFFWEGIDGTQILSHIHKKNNSHIDPEMLIQRWEQDRNQQENISAFIFPFGFGDGGGGPTRYHIEYAERMKDLEGVPRTRMSHPNEFFENIENNGLPENRYVGELYFQAHRGTYTTQAKTKKGNRKSEFALRECEFWLTVANKLKGFEYPYEELESLWKKVLFNQFHDVLAGTSIKKVHEEAVADYEMVMKKAGELKNRALAALTDRGGKITVFNSFSWDREELIPLPAGVKSVKSGEGEIMPVQNIMGTYYALVKIPACGWTVFEPADETVHESINVKAGEYFLENECLRVVFNKTGQIVSIVDKQTGFETVKGLCNDFRMYRDVTSNYDAWDIDSMYEKVPVPLDDIAEMEILYQGNLEAAIRIKRRLNNSEMTQVVTLRSNSRRVDFKTIIDWKEDHKLLKVNFSTNIHTDEALHEIQFGYVKRPNHKSRRYDADRFEVCNHKWTAIAEGKRGFAVLNDCKYGVNVTDGSINLTLLKSPLVPDMTADRGIHEFTYSFYIWNGNFCDSNVISEAYNLNSPVCVTEGDAGEIRLFDIDQENIILETVKLAEDRSGDVILRLYESTGSTSVCSLRTVLPVDKAWETNMLEEFEKEIEIEKKTVRLFFRPFEIKTLRLRIKS</sequence>
<dbReference type="Gene3D" id="3.20.110.10">
    <property type="entry name" value="Glycoside hydrolase 38, N terminal domain"/>
    <property type="match status" value="1"/>
</dbReference>
<comment type="similarity">
    <text evidence="1">Belongs to the glycosyl hydrolase 38 family.</text>
</comment>
<evidence type="ECO:0000256" key="2">
    <source>
        <dbReference type="ARBA" id="ARBA00022723"/>
    </source>
</evidence>
<keyword evidence="4" id="KW-0326">Glycosidase</keyword>
<dbReference type="InterPro" id="IPR011013">
    <property type="entry name" value="Gal_mutarotase_sf_dom"/>
</dbReference>
<dbReference type="CDD" id="cd10789">
    <property type="entry name" value="GH38N_AMII_ER_cytosolic"/>
    <property type="match status" value="1"/>
</dbReference>
<accession>A0A1B1YGU5</accession>
<dbReference type="InterPro" id="IPR037094">
    <property type="entry name" value="Glyco_hydro_38_cen_sf"/>
</dbReference>
<keyword evidence="3" id="KW-0378">Hydrolase</keyword>
<dbReference type="Pfam" id="PF01074">
    <property type="entry name" value="Glyco_hydro_38N"/>
    <property type="match status" value="1"/>
</dbReference>
<organism evidence="6 7">
    <name type="scientific">Thermoclostridium stercorarium subsp. thermolacticum DSM 2910</name>
    <dbReference type="NCBI Taxonomy" id="1121336"/>
    <lineage>
        <taxon>Bacteria</taxon>
        <taxon>Bacillati</taxon>
        <taxon>Bacillota</taxon>
        <taxon>Clostridia</taxon>
        <taxon>Eubacteriales</taxon>
        <taxon>Oscillospiraceae</taxon>
        <taxon>Thermoclostridium</taxon>
    </lineage>
</organism>
<evidence type="ECO:0000259" key="5">
    <source>
        <dbReference type="SMART" id="SM00872"/>
    </source>
</evidence>
<dbReference type="RefSeq" id="WP_015484944.1">
    <property type="nucleotide sequence ID" value="NZ_CP014672.1"/>
</dbReference>
<name>A0A1B1YGU5_THEST</name>
<reference evidence="6 7" key="1">
    <citation type="submission" date="2016-02" db="EMBL/GenBank/DDBJ databases">
        <title>Comparison of Clostridium stercorarium subspecies using comparative genomics and transcriptomics.</title>
        <authorList>
            <person name="Schellenberg J."/>
            <person name="Thallinger G."/>
            <person name="Levin D.B."/>
            <person name="Zhang X."/>
            <person name="Alvare G."/>
            <person name="Fristensky B."/>
            <person name="Sparling R."/>
        </authorList>
    </citation>
    <scope>NUCLEOTIDE SEQUENCE [LARGE SCALE GENOMIC DNA]</scope>
    <source>
        <strain evidence="6 7">DSM 2910</strain>
    </source>
</reference>
<dbReference type="InterPro" id="IPR054723">
    <property type="entry name" value="Ams1-like_N"/>
</dbReference>
<dbReference type="InterPro" id="IPR011330">
    <property type="entry name" value="Glyco_hydro/deAcase_b/a-brl"/>
</dbReference>
<dbReference type="InterPro" id="IPR028995">
    <property type="entry name" value="Glyco_hydro_57/38_cen_sf"/>
</dbReference>
<evidence type="ECO:0000313" key="7">
    <source>
        <dbReference type="Proteomes" id="UP000092971"/>
    </source>
</evidence>
<dbReference type="SUPFAM" id="SSF88688">
    <property type="entry name" value="Families 57/38 glycoside transferase middle domain"/>
    <property type="match status" value="1"/>
</dbReference>
<dbReference type="SUPFAM" id="SSF88713">
    <property type="entry name" value="Glycoside hydrolase/deacetylase"/>
    <property type="match status" value="1"/>
</dbReference>
<protein>
    <submittedName>
        <fullName evidence="6">Alpha-mannosidase</fullName>
    </submittedName>
</protein>
<dbReference type="PANTHER" id="PTHR46017:SF1">
    <property type="entry name" value="ALPHA-MANNOSIDASE 2C1"/>
    <property type="match status" value="1"/>
</dbReference>
<dbReference type="InterPro" id="IPR041147">
    <property type="entry name" value="GH38_C"/>
</dbReference>
<dbReference type="GO" id="GO:0009313">
    <property type="term" value="P:oligosaccharide catabolic process"/>
    <property type="evidence" value="ECO:0007669"/>
    <property type="project" value="TreeGrafter"/>
</dbReference>
<dbReference type="GO" id="GO:0030246">
    <property type="term" value="F:carbohydrate binding"/>
    <property type="evidence" value="ECO:0007669"/>
    <property type="project" value="InterPro"/>
</dbReference>
<dbReference type="GO" id="GO:0046872">
    <property type="term" value="F:metal ion binding"/>
    <property type="evidence" value="ECO:0007669"/>
    <property type="project" value="UniProtKB-KW"/>
</dbReference>
<proteinExistence type="inferred from homology"/>
<dbReference type="InterPro" id="IPR027291">
    <property type="entry name" value="Glyco_hydro_38_N_sf"/>
</dbReference>
<dbReference type="InterPro" id="IPR000602">
    <property type="entry name" value="Glyco_hydro_38_N"/>
</dbReference>
<evidence type="ECO:0000256" key="1">
    <source>
        <dbReference type="ARBA" id="ARBA00009792"/>
    </source>
</evidence>
<dbReference type="InterPro" id="IPR011682">
    <property type="entry name" value="Glyco_hydro_38_C"/>
</dbReference>
<gene>
    <name evidence="6" type="ORF">CSTERTH_04905</name>
</gene>
<keyword evidence="2" id="KW-0479">Metal-binding</keyword>
<dbReference type="Proteomes" id="UP000092971">
    <property type="component" value="Chromosome"/>
</dbReference>
<dbReference type="FunFam" id="1.20.1270.50:FF:000004">
    <property type="entry name" value="alpha-mannosidase 2C1 isoform X1"/>
    <property type="match status" value="1"/>
</dbReference>
<dbReference type="Gene3D" id="2.70.98.30">
    <property type="entry name" value="Golgi alpha-mannosidase II, domain 4"/>
    <property type="match status" value="1"/>
</dbReference>
<dbReference type="Pfam" id="PF22907">
    <property type="entry name" value="Ams1-like_1st"/>
    <property type="match status" value="1"/>
</dbReference>
<dbReference type="SUPFAM" id="SSF74650">
    <property type="entry name" value="Galactose mutarotase-like"/>
    <property type="match status" value="1"/>
</dbReference>
<dbReference type="SMART" id="SM00872">
    <property type="entry name" value="Alpha-mann_mid"/>
    <property type="match status" value="1"/>
</dbReference>
<dbReference type="AlphaFoldDB" id="A0A1B1YGU5"/>
<dbReference type="GO" id="GO:0006013">
    <property type="term" value="P:mannose metabolic process"/>
    <property type="evidence" value="ECO:0007669"/>
    <property type="project" value="InterPro"/>
</dbReference>
<dbReference type="PANTHER" id="PTHR46017">
    <property type="entry name" value="ALPHA-MANNOSIDASE 2C1"/>
    <property type="match status" value="1"/>
</dbReference>
<dbReference type="Gene3D" id="2.60.40.2220">
    <property type="match status" value="1"/>
</dbReference>
<dbReference type="GO" id="GO:0004559">
    <property type="term" value="F:alpha-mannosidase activity"/>
    <property type="evidence" value="ECO:0007669"/>
    <property type="project" value="InterPro"/>
</dbReference>
<evidence type="ECO:0000256" key="3">
    <source>
        <dbReference type="ARBA" id="ARBA00022801"/>
    </source>
</evidence>
<dbReference type="Gene3D" id="1.20.1270.50">
    <property type="entry name" value="Glycoside hydrolase family 38, central domain"/>
    <property type="match status" value="1"/>
</dbReference>
<dbReference type="EMBL" id="CP014672">
    <property type="protein sequence ID" value="ANW99981.1"/>
    <property type="molecule type" value="Genomic_DNA"/>
</dbReference>
<dbReference type="InterPro" id="IPR015341">
    <property type="entry name" value="Glyco_hydro_38_cen"/>
</dbReference>
<dbReference type="Pfam" id="PF07748">
    <property type="entry name" value="Glyco_hydro_38C"/>
    <property type="match status" value="1"/>
</dbReference>
<dbReference type="Pfam" id="PF09261">
    <property type="entry name" value="Alpha-mann_mid"/>
    <property type="match status" value="1"/>
</dbReference>
<feature type="domain" description="Glycoside hydrolase family 38 central" evidence="5">
    <location>
        <begin position="527"/>
        <end position="605"/>
    </location>
</feature>
<dbReference type="Pfam" id="PF17677">
    <property type="entry name" value="Glyco_hydro38C2"/>
    <property type="match status" value="1"/>
</dbReference>